<dbReference type="OrthoDB" id="9767256at2"/>
<evidence type="ECO:0000256" key="2">
    <source>
        <dbReference type="ARBA" id="ARBA00022630"/>
    </source>
</evidence>
<name>A0A4Y7RVM5_9FIRM</name>
<evidence type="ECO:0000259" key="5">
    <source>
        <dbReference type="PROSITE" id="PS51387"/>
    </source>
</evidence>
<dbReference type="GO" id="GO:0008720">
    <property type="term" value="F:D-lactate dehydrogenase (NAD+) activity"/>
    <property type="evidence" value="ECO:0007669"/>
    <property type="project" value="TreeGrafter"/>
</dbReference>
<accession>A0A4Y7RVM5</accession>
<dbReference type="PANTHER" id="PTHR11748">
    <property type="entry name" value="D-LACTATE DEHYDROGENASE"/>
    <property type="match status" value="1"/>
</dbReference>
<dbReference type="Pfam" id="PF01565">
    <property type="entry name" value="FAD_binding_4"/>
    <property type="match status" value="1"/>
</dbReference>
<dbReference type="EC" id="1.17.9.1" evidence="6"/>
<dbReference type="RefSeq" id="WP_134212488.1">
    <property type="nucleotide sequence ID" value="NZ_QFFZ01000004.1"/>
</dbReference>
<gene>
    <name evidence="6" type="primary">pchF_1</name>
    <name evidence="6" type="ORF">Pmgp_00599</name>
</gene>
<evidence type="ECO:0000256" key="4">
    <source>
        <dbReference type="ARBA" id="ARBA00023002"/>
    </source>
</evidence>
<keyword evidence="2" id="KW-0285">Flavoprotein</keyword>
<dbReference type="InterPro" id="IPR004113">
    <property type="entry name" value="FAD-bd_oxidored_4_C"/>
</dbReference>
<evidence type="ECO:0000313" key="6">
    <source>
        <dbReference type="EMBL" id="TEB12961.1"/>
    </source>
</evidence>
<dbReference type="PANTHER" id="PTHR11748:SF118">
    <property type="entry name" value="ALKYLDIHYDROXYACETONEPHOSPHATE SYNTHASE (PRECURSOR)"/>
    <property type="match status" value="1"/>
</dbReference>
<keyword evidence="7" id="KW-1185">Reference proteome</keyword>
<sequence length="479" mass="53546">MKSDVVLKALQDIVGEEWATSDEATLVPYSYDIGGLSTPSRPAGRGEFVVMPQTVEQIQEIIKLANIEKVPVTPIVFGSNMGGVAIPLEGGIVLDLHRMNKIIEVNEVDNYAIVEPGVSMGMFERELRGRGYWFPLPMSPPNASSVVANLLLTGIGHFASKIGCQSDLINGVEVVLPTGELARGGSCAFSEHWHSRYPIPDVIGLFVGWQGMTGVVTKMSVPIFKRPPYQMSTGFGFDDYTEAIMNCMIPFQARDIAHDVSAATWSFHNIQKFKHPMPERPKEDPKMYVYMSLCGFTEEELNFKKKILDDFLNTQKKAGLFTSYKEVPPSPDLTEIIRNIPNPRSFKFSDFKRGGGAWVGSITAASQWPIALPKLDEIMIKYDVPPSTRCTLLKGSNCGMFRCRWGYDSGNWDEIQRILEMSKELLRVILEHGGLMYKAPVWGSDIMLEKAHPGYKLLMQKIKKMLDPNNIMNPGRWGL</sequence>
<evidence type="ECO:0000313" key="7">
    <source>
        <dbReference type="Proteomes" id="UP000297597"/>
    </source>
</evidence>
<dbReference type="InterPro" id="IPR016169">
    <property type="entry name" value="FAD-bd_PCMH_sub2"/>
</dbReference>
<dbReference type="SUPFAM" id="SSF55103">
    <property type="entry name" value="FAD-linked oxidases, C-terminal domain"/>
    <property type="match status" value="1"/>
</dbReference>
<dbReference type="GO" id="GO:0071949">
    <property type="term" value="F:FAD binding"/>
    <property type="evidence" value="ECO:0007669"/>
    <property type="project" value="InterPro"/>
</dbReference>
<dbReference type="InterPro" id="IPR016166">
    <property type="entry name" value="FAD-bd_PCMH"/>
</dbReference>
<dbReference type="SUPFAM" id="SSF56176">
    <property type="entry name" value="FAD-binding/transporter-associated domain-like"/>
    <property type="match status" value="1"/>
</dbReference>
<comment type="caution">
    <text evidence="6">The sequence shown here is derived from an EMBL/GenBank/DDBJ whole genome shotgun (WGS) entry which is preliminary data.</text>
</comment>
<evidence type="ECO:0000256" key="3">
    <source>
        <dbReference type="ARBA" id="ARBA00022827"/>
    </source>
</evidence>
<dbReference type="EMBL" id="QFFZ01000004">
    <property type="protein sequence ID" value="TEB12961.1"/>
    <property type="molecule type" value="Genomic_DNA"/>
</dbReference>
<dbReference type="Pfam" id="PF02913">
    <property type="entry name" value="FAD-oxidase_C"/>
    <property type="match status" value="1"/>
</dbReference>
<keyword evidence="4 6" id="KW-0560">Oxidoreductase</keyword>
<protein>
    <submittedName>
        <fullName evidence="6">4-cresol dehydrogenase (Hydroxylating) flavoprotein subunit</fullName>
        <ecNumber evidence="6">1.17.9.1</ecNumber>
    </submittedName>
</protein>
<dbReference type="GO" id="GO:0018695">
    <property type="term" value="F:4-cresol dehydrogenase (hydroxylating) activity"/>
    <property type="evidence" value="ECO:0007669"/>
    <property type="project" value="UniProtKB-EC"/>
</dbReference>
<dbReference type="GO" id="GO:1903457">
    <property type="term" value="P:lactate catabolic process"/>
    <property type="evidence" value="ECO:0007669"/>
    <property type="project" value="TreeGrafter"/>
</dbReference>
<dbReference type="InterPro" id="IPR016171">
    <property type="entry name" value="Vanillyl_alc_oxidase_C-sub2"/>
</dbReference>
<dbReference type="Gene3D" id="3.30.43.10">
    <property type="entry name" value="Uridine Diphospho-n-acetylenolpyruvylglucosamine Reductase, domain 2"/>
    <property type="match status" value="1"/>
</dbReference>
<proteinExistence type="predicted"/>
<dbReference type="GO" id="GO:0004458">
    <property type="term" value="F:D-lactate dehydrogenase (cytochrome) activity"/>
    <property type="evidence" value="ECO:0007669"/>
    <property type="project" value="TreeGrafter"/>
</dbReference>
<dbReference type="InterPro" id="IPR016167">
    <property type="entry name" value="FAD-bd_PCMH_sub1"/>
</dbReference>
<dbReference type="Proteomes" id="UP000297597">
    <property type="component" value="Unassembled WGS sequence"/>
</dbReference>
<dbReference type="InterPro" id="IPR016164">
    <property type="entry name" value="FAD-linked_Oxase-like_C"/>
</dbReference>
<reference evidence="6 7" key="1">
    <citation type="journal article" date="2018" name="Environ. Microbiol.">
        <title>Novel energy conservation strategies and behaviour of Pelotomaculum schinkii driving syntrophic propionate catabolism.</title>
        <authorList>
            <person name="Hidalgo-Ahumada C.A.P."/>
            <person name="Nobu M.K."/>
            <person name="Narihiro T."/>
            <person name="Tamaki H."/>
            <person name="Liu W.T."/>
            <person name="Kamagata Y."/>
            <person name="Stams A.J.M."/>
            <person name="Imachi H."/>
            <person name="Sousa D.Z."/>
        </authorList>
    </citation>
    <scope>NUCLEOTIDE SEQUENCE [LARGE SCALE GENOMIC DNA]</scope>
    <source>
        <strain evidence="6 7">MGP</strain>
    </source>
</reference>
<dbReference type="Gene3D" id="1.10.45.10">
    <property type="entry name" value="Vanillyl-alcohol Oxidase, Chain A, domain 4"/>
    <property type="match status" value="1"/>
</dbReference>
<evidence type="ECO:0000256" key="1">
    <source>
        <dbReference type="ARBA" id="ARBA00001974"/>
    </source>
</evidence>
<organism evidence="6 7">
    <name type="scientific">Pelotomaculum propionicicum</name>
    <dbReference type="NCBI Taxonomy" id="258475"/>
    <lineage>
        <taxon>Bacteria</taxon>
        <taxon>Bacillati</taxon>
        <taxon>Bacillota</taxon>
        <taxon>Clostridia</taxon>
        <taxon>Eubacteriales</taxon>
        <taxon>Desulfotomaculaceae</taxon>
        <taxon>Pelotomaculum</taxon>
    </lineage>
</organism>
<dbReference type="InterPro" id="IPR006094">
    <property type="entry name" value="Oxid_FAD_bind_N"/>
</dbReference>
<dbReference type="AlphaFoldDB" id="A0A4Y7RVM5"/>
<comment type="cofactor">
    <cofactor evidence="1">
        <name>FAD</name>
        <dbReference type="ChEBI" id="CHEBI:57692"/>
    </cofactor>
</comment>
<feature type="domain" description="FAD-binding PCMH-type" evidence="5">
    <location>
        <begin position="41"/>
        <end position="226"/>
    </location>
</feature>
<dbReference type="InterPro" id="IPR036318">
    <property type="entry name" value="FAD-bd_PCMH-like_sf"/>
</dbReference>
<dbReference type="Gene3D" id="3.30.465.10">
    <property type="match status" value="1"/>
</dbReference>
<keyword evidence="3" id="KW-0274">FAD</keyword>
<dbReference type="PROSITE" id="PS51387">
    <property type="entry name" value="FAD_PCMH"/>
    <property type="match status" value="1"/>
</dbReference>